<evidence type="ECO:0000259" key="5">
    <source>
        <dbReference type="PROSITE" id="PS50016"/>
    </source>
</evidence>
<evidence type="ECO:0000256" key="2">
    <source>
        <dbReference type="ARBA" id="ARBA00022771"/>
    </source>
</evidence>
<dbReference type="SMART" id="SM00249">
    <property type="entry name" value="PHD"/>
    <property type="match status" value="3"/>
</dbReference>
<dbReference type="InterPro" id="IPR019787">
    <property type="entry name" value="Znf_PHD-finger"/>
</dbReference>
<comment type="caution">
    <text evidence="6">The sequence shown here is derived from an EMBL/GenBank/DDBJ whole genome shotgun (WGS) entry which is preliminary data.</text>
</comment>
<dbReference type="SUPFAM" id="SSF57903">
    <property type="entry name" value="FYVE/PHD zinc finger"/>
    <property type="match status" value="3"/>
</dbReference>
<organism evidence="6 7">
    <name type="scientific">Hevea brasiliensis</name>
    <name type="common">Para rubber tree</name>
    <name type="synonym">Siphonia brasiliensis</name>
    <dbReference type="NCBI Taxonomy" id="3981"/>
    <lineage>
        <taxon>Eukaryota</taxon>
        <taxon>Viridiplantae</taxon>
        <taxon>Streptophyta</taxon>
        <taxon>Embryophyta</taxon>
        <taxon>Tracheophyta</taxon>
        <taxon>Spermatophyta</taxon>
        <taxon>Magnoliopsida</taxon>
        <taxon>eudicotyledons</taxon>
        <taxon>Gunneridae</taxon>
        <taxon>Pentapetalae</taxon>
        <taxon>rosids</taxon>
        <taxon>fabids</taxon>
        <taxon>Malpighiales</taxon>
        <taxon>Euphorbiaceae</taxon>
        <taxon>Crotonoideae</taxon>
        <taxon>Micrandreae</taxon>
        <taxon>Hevea</taxon>
    </lineage>
</organism>
<dbReference type="Pfam" id="PF00628">
    <property type="entry name" value="PHD"/>
    <property type="match status" value="2"/>
</dbReference>
<dbReference type="PANTHER" id="PTHR47162:SF9">
    <property type="entry name" value="PHD FINGER PROTEIN EHD3-LIKE"/>
    <property type="match status" value="1"/>
</dbReference>
<dbReference type="Gene3D" id="2.30.30.1150">
    <property type="match status" value="1"/>
</dbReference>
<gene>
    <name evidence="6" type="ORF">GH714_022472</name>
</gene>
<evidence type="ECO:0000256" key="1">
    <source>
        <dbReference type="ARBA" id="ARBA00022723"/>
    </source>
</evidence>
<proteinExistence type="predicted"/>
<dbReference type="PROSITE" id="PS50016">
    <property type="entry name" value="ZF_PHD_2"/>
    <property type="match status" value="2"/>
</dbReference>
<feature type="domain" description="PHD-type" evidence="5">
    <location>
        <begin position="466"/>
        <end position="516"/>
    </location>
</feature>
<sequence>MGGEEGTSNGDSTGVAVQCLKSEAVNNGFWIRIGNDGGDGGSGPSEGLRTYKRRKLTRWSSENKVQEEGEVLWKLVNWQKRVKMLLLVKVKILDFCHNYNTLNTVNCFEEYGKNKLTTKEPSDCLPEKHSSLYGSNDVLRKQCRNVVLERIYQSLNDKEGGIQGCIRDALMMTVEEFDTCDKDEHKCSSQARWMPNGIHAAKEHVDFRSNESLDKSHHPVTEMCQRAFLNIMLSEKFTLLCKLLVENFKEMKADNLLGSSLINMRMKDGVYEHSPSLFFTDIQLVWKKLQGIGNDLISLAKSLSDVSLTCFNEQFSTQEFNFHHKSEKIDTSGVYRVCTCRHCGGKANGRDCLVCDSCEEMYHVSCIEPAVKEIPPKSWTDGKGTSTIEKIVCDFEETSNCTRDDFCQPPAGSKNICVCKICGSEVENGEKLKICDHGLCPYKYYHLRCLTTNLLKSYGPRWYCPSCLCRVCLTDKDDNEILLCDGCDNAYHMYCMTPPRTSVPRGKWFCRQCDLKIKEIRRARRAYEKQGYRMKKKIEAGERAFENIEKILDGKCEPELFKGRGPMDILLTAALYGEKFSGVRNT</sequence>
<dbReference type="AlphaFoldDB" id="A0A6A6KQL6"/>
<name>A0A6A6KQL6_HEVBR</name>
<evidence type="ECO:0000313" key="7">
    <source>
        <dbReference type="Proteomes" id="UP000467840"/>
    </source>
</evidence>
<dbReference type="PROSITE" id="PS01359">
    <property type="entry name" value="ZF_PHD_1"/>
    <property type="match status" value="1"/>
</dbReference>
<keyword evidence="7" id="KW-1185">Reference proteome</keyword>
<evidence type="ECO:0000256" key="3">
    <source>
        <dbReference type="ARBA" id="ARBA00022833"/>
    </source>
</evidence>
<dbReference type="GO" id="GO:0008270">
    <property type="term" value="F:zinc ion binding"/>
    <property type="evidence" value="ECO:0007669"/>
    <property type="project" value="UniProtKB-KW"/>
</dbReference>
<evidence type="ECO:0000256" key="4">
    <source>
        <dbReference type="PROSITE-ProRule" id="PRU00146"/>
    </source>
</evidence>
<feature type="domain" description="PHD-type" evidence="5">
    <location>
        <begin position="416"/>
        <end position="470"/>
    </location>
</feature>
<dbReference type="InterPro" id="IPR001965">
    <property type="entry name" value="Znf_PHD"/>
</dbReference>
<dbReference type="Proteomes" id="UP000467840">
    <property type="component" value="Chromosome 2"/>
</dbReference>
<dbReference type="InterPro" id="IPR011011">
    <property type="entry name" value="Znf_FYVE_PHD"/>
</dbReference>
<dbReference type="InterPro" id="IPR019786">
    <property type="entry name" value="Zinc_finger_PHD-type_CS"/>
</dbReference>
<dbReference type="PANTHER" id="PTHR47162">
    <property type="entry name" value="OS02G0192300 PROTEIN"/>
    <property type="match status" value="1"/>
</dbReference>
<keyword evidence="1" id="KW-0479">Metal-binding</keyword>
<dbReference type="EMBL" id="JAAGAX010000015">
    <property type="protein sequence ID" value="KAF2291310.1"/>
    <property type="molecule type" value="Genomic_DNA"/>
</dbReference>
<protein>
    <recommendedName>
        <fullName evidence="5">PHD-type domain-containing protein</fullName>
    </recommendedName>
</protein>
<dbReference type="Gene3D" id="3.30.40.10">
    <property type="entry name" value="Zinc/RING finger domain, C3HC4 (zinc finger)"/>
    <property type="match status" value="2"/>
</dbReference>
<dbReference type="InterPro" id="IPR013083">
    <property type="entry name" value="Znf_RING/FYVE/PHD"/>
</dbReference>
<accession>A0A6A6KQL6</accession>
<reference evidence="6 7" key="1">
    <citation type="journal article" date="2020" name="Mol. Plant">
        <title>The Chromosome-Based Rubber Tree Genome Provides New Insights into Spurge Genome Evolution and Rubber Biosynthesis.</title>
        <authorList>
            <person name="Liu J."/>
            <person name="Shi C."/>
            <person name="Shi C.C."/>
            <person name="Li W."/>
            <person name="Zhang Q.J."/>
            <person name="Zhang Y."/>
            <person name="Li K."/>
            <person name="Lu H.F."/>
            <person name="Shi C."/>
            <person name="Zhu S.T."/>
            <person name="Xiao Z.Y."/>
            <person name="Nan H."/>
            <person name="Yue Y."/>
            <person name="Zhu X.G."/>
            <person name="Wu Y."/>
            <person name="Hong X.N."/>
            <person name="Fan G.Y."/>
            <person name="Tong Y."/>
            <person name="Zhang D."/>
            <person name="Mao C.L."/>
            <person name="Liu Y.L."/>
            <person name="Hao S.J."/>
            <person name="Liu W.Q."/>
            <person name="Lv M.Q."/>
            <person name="Zhang H.B."/>
            <person name="Liu Y."/>
            <person name="Hu-Tang G.R."/>
            <person name="Wang J.P."/>
            <person name="Wang J.H."/>
            <person name="Sun Y.H."/>
            <person name="Ni S.B."/>
            <person name="Chen W.B."/>
            <person name="Zhang X.C."/>
            <person name="Jiao Y.N."/>
            <person name="Eichler E.E."/>
            <person name="Li G.H."/>
            <person name="Liu X."/>
            <person name="Gao L.Z."/>
        </authorList>
    </citation>
    <scope>NUCLEOTIDE SEQUENCE [LARGE SCALE GENOMIC DNA]</scope>
    <source>
        <strain evidence="7">cv. GT1</strain>
        <tissue evidence="6">Leaf</tissue>
    </source>
</reference>
<evidence type="ECO:0000313" key="6">
    <source>
        <dbReference type="EMBL" id="KAF2291310.1"/>
    </source>
</evidence>
<keyword evidence="3" id="KW-0862">Zinc</keyword>
<keyword evidence="2 4" id="KW-0863">Zinc-finger</keyword>